<feature type="domain" description="Phospholipase D N-terminal" evidence="2">
    <location>
        <begin position="83"/>
        <end position="178"/>
    </location>
</feature>
<name>Q0RCX3_FRAAA</name>
<dbReference type="Gene3D" id="3.60.21.70">
    <property type="entry name" value="PhoD-like phosphatase"/>
    <property type="match status" value="1"/>
</dbReference>
<dbReference type="PANTHER" id="PTHR43606">
    <property type="entry name" value="PHOSPHATASE, PUTATIVE (AFU_ORTHOLOGUE AFUA_6G08710)-RELATED"/>
    <property type="match status" value="1"/>
</dbReference>
<evidence type="ECO:0000313" key="4">
    <source>
        <dbReference type="Proteomes" id="UP000000657"/>
    </source>
</evidence>
<proteinExistence type="predicted"/>
<dbReference type="InterPro" id="IPR029052">
    <property type="entry name" value="Metallo-depent_PP-like"/>
</dbReference>
<sequence>MTGDATAGPSRPLRSLFAGAASTPQGRPHRRAVLLGGLGLGGAAAAAVGLAACGGSGGPTPIPGPTLRAPTPVPGVTDGVFALGVASGDPLPDGVILWTRLAPRPSEGGGMPSRDVPVDWQIAADENFRSVVRAGTQTAQAAFAHSVHVDVRGLEPGREYFYRFRAGTVLSPVGRTRTAAAPQADAAAAGGALTLALASCQDFQNGYWPAFDAIAADAPDLVVHVGDYIYEYDPDSRFPDRVHTTPQQPGLDQLQTLADYRNRYGQYKADPALQAAHHAAPWVVTWDDHEVENNYAGLVDEAGDSGDRHQDPAVFARQRAAAYQAYYEHMPIRVELNPGSPDLRIYRRLAFGGLLTLNVMDTRQYRTPVPGNSPEAVGPAALGAGNIGGTMAGAAQERWLRAGLDASRTRWNVIAQQTMMAQLDGQLPVGSGSMLTNLDQNDGYRPYRRRLLSGVRDSRARNPVVLSGDLHCAWVNDLRVDFDRPETPAVATEFVCTSISSAFFLINDDFVRENNARLNPHVRYFRGDRRGYTRIRVTPTEWRADMRVVADLSRRDSPVTTDATWVVEDGVPGARPA</sequence>
<evidence type="ECO:0000259" key="1">
    <source>
        <dbReference type="Pfam" id="PF09423"/>
    </source>
</evidence>
<dbReference type="CDD" id="cd07389">
    <property type="entry name" value="MPP_PhoD"/>
    <property type="match status" value="1"/>
</dbReference>
<dbReference type="InterPro" id="IPR038607">
    <property type="entry name" value="PhoD-like_sf"/>
</dbReference>
<dbReference type="Proteomes" id="UP000000657">
    <property type="component" value="Chromosome"/>
</dbReference>
<keyword evidence="4" id="KW-1185">Reference proteome</keyword>
<dbReference type="Pfam" id="PF09423">
    <property type="entry name" value="PhoD"/>
    <property type="match status" value="1"/>
</dbReference>
<evidence type="ECO:0000259" key="2">
    <source>
        <dbReference type="Pfam" id="PF16655"/>
    </source>
</evidence>
<dbReference type="EC" id="3.1.3.1" evidence="3"/>
<keyword evidence="3" id="KW-0378">Hydrolase</keyword>
<dbReference type="RefSeq" id="WP_011607129.1">
    <property type="nucleotide sequence ID" value="NC_008278.1"/>
</dbReference>
<dbReference type="GO" id="GO:0004035">
    <property type="term" value="F:alkaline phosphatase activity"/>
    <property type="evidence" value="ECO:0007669"/>
    <property type="project" value="UniProtKB-EC"/>
</dbReference>
<dbReference type="STRING" id="326424.FRAAL6077"/>
<dbReference type="HOGENOM" id="CLU_015982_2_1_11"/>
<dbReference type="InterPro" id="IPR032093">
    <property type="entry name" value="PhoD_N"/>
</dbReference>
<dbReference type="InterPro" id="IPR018946">
    <property type="entry name" value="PhoD-like_MPP"/>
</dbReference>
<gene>
    <name evidence="3" type="primary">phoD</name>
    <name evidence="3" type="ordered locus">FRAAL6077</name>
</gene>
<protein>
    <submittedName>
        <fullName evidence="3">Phosphodiesterase/alkaline phosphatase D</fullName>
        <ecNumber evidence="3">3.1.3.1</ecNumber>
    </submittedName>
</protein>
<accession>Q0RCX3</accession>
<dbReference type="SUPFAM" id="SSF56300">
    <property type="entry name" value="Metallo-dependent phosphatases"/>
    <property type="match status" value="1"/>
</dbReference>
<reference evidence="3 4" key="1">
    <citation type="journal article" date="2007" name="Genome Res.">
        <title>Genome characteristics of facultatively symbiotic Frankia sp. strains reflect host range and host plant biogeography.</title>
        <authorList>
            <person name="Normand P."/>
            <person name="Lapierre P."/>
            <person name="Tisa L.S."/>
            <person name="Gogarten J.P."/>
            <person name="Alloisio N."/>
            <person name="Bagnarol E."/>
            <person name="Bassi C.A."/>
            <person name="Berry A.M."/>
            <person name="Bickhart D.M."/>
            <person name="Choisne N."/>
            <person name="Couloux A."/>
            <person name="Cournoyer B."/>
            <person name="Cruveiller S."/>
            <person name="Daubin V."/>
            <person name="Demange N."/>
            <person name="Francino M.P."/>
            <person name="Goltsman E."/>
            <person name="Huang Y."/>
            <person name="Kopp O.R."/>
            <person name="Labarre L."/>
            <person name="Lapidus A."/>
            <person name="Lavire C."/>
            <person name="Marechal J."/>
            <person name="Martinez M."/>
            <person name="Mastronunzio J.E."/>
            <person name="Mullin B.C."/>
            <person name="Niemann J."/>
            <person name="Pujic P."/>
            <person name="Rawnsley T."/>
            <person name="Rouy Z."/>
            <person name="Schenowitz C."/>
            <person name="Sellstedt A."/>
            <person name="Tavares F."/>
            <person name="Tomkins J.P."/>
            <person name="Vallenet D."/>
            <person name="Valverde C."/>
            <person name="Wall L.G."/>
            <person name="Wang Y."/>
            <person name="Medigue C."/>
            <person name="Benson D.R."/>
        </authorList>
    </citation>
    <scope>NUCLEOTIDE SEQUENCE [LARGE SCALE GENOMIC DNA]</scope>
    <source>
        <strain evidence="4">DSM 45986 / CECT 9034 / ACN14a</strain>
    </source>
</reference>
<dbReference type="EMBL" id="CT573213">
    <property type="protein sequence ID" value="CAJ64701.1"/>
    <property type="molecule type" value="Genomic_DNA"/>
</dbReference>
<feature type="domain" description="PhoD-like phosphatase metallophosphatase" evidence="1">
    <location>
        <begin position="195"/>
        <end position="545"/>
    </location>
</feature>
<dbReference type="KEGG" id="fal:FRAAL6077"/>
<evidence type="ECO:0000313" key="3">
    <source>
        <dbReference type="EMBL" id="CAJ64701.1"/>
    </source>
</evidence>
<organism evidence="3 4">
    <name type="scientific">Frankia alni (strain DSM 45986 / CECT 9034 / ACN14a)</name>
    <dbReference type="NCBI Taxonomy" id="326424"/>
    <lineage>
        <taxon>Bacteria</taxon>
        <taxon>Bacillati</taxon>
        <taxon>Actinomycetota</taxon>
        <taxon>Actinomycetes</taxon>
        <taxon>Frankiales</taxon>
        <taxon>Frankiaceae</taxon>
        <taxon>Frankia</taxon>
    </lineage>
</organism>
<dbReference type="AlphaFoldDB" id="Q0RCX3"/>
<dbReference type="PANTHER" id="PTHR43606:SF2">
    <property type="entry name" value="ALKALINE PHOSPHATASE FAMILY PROTEIN (AFU_ORTHOLOGUE AFUA_5G03860)"/>
    <property type="match status" value="1"/>
</dbReference>
<dbReference type="InterPro" id="IPR052900">
    <property type="entry name" value="Phospholipid_Metab_Enz"/>
</dbReference>
<dbReference type="eggNOG" id="COG3540">
    <property type="taxonomic scope" value="Bacteria"/>
</dbReference>
<dbReference type="Gene3D" id="2.60.40.380">
    <property type="entry name" value="Purple acid phosphatase-like, N-terminal"/>
    <property type="match status" value="1"/>
</dbReference>
<dbReference type="Pfam" id="PF16655">
    <property type="entry name" value="PhoD_N"/>
    <property type="match status" value="1"/>
</dbReference>